<name>A0A9N9WRN5_9DIPT</name>
<dbReference type="FunFam" id="1.10.630.10:FF:000042">
    <property type="entry name" value="Cytochrome P450"/>
    <property type="match status" value="1"/>
</dbReference>
<evidence type="ECO:0000256" key="15">
    <source>
        <dbReference type="RuleBase" id="RU000461"/>
    </source>
</evidence>
<evidence type="ECO:0000313" key="16">
    <source>
        <dbReference type="EMBL" id="CAG9806338.1"/>
    </source>
</evidence>
<comment type="subcellular location">
    <subcellularLocation>
        <location evidence="4">Endoplasmic reticulum membrane</location>
        <topology evidence="4">Peripheral membrane protein</topology>
    </subcellularLocation>
    <subcellularLocation>
        <location evidence="3">Microsome membrane</location>
        <topology evidence="3">Peripheral membrane protein</topology>
    </subcellularLocation>
</comment>
<gene>
    <name evidence="16" type="ORF">CHIRRI_LOCUS9198</name>
</gene>
<dbReference type="Proteomes" id="UP001153620">
    <property type="component" value="Chromosome 3"/>
</dbReference>
<evidence type="ECO:0000256" key="4">
    <source>
        <dbReference type="ARBA" id="ARBA00004406"/>
    </source>
</evidence>
<dbReference type="GO" id="GO:0004497">
    <property type="term" value="F:monooxygenase activity"/>
    <property type="evidence" value="ECO:0007669"/>
    <property type="project" value="UniProtKB-KW"/>
</dbReference>
<dbReference type="GO" id="GO:0005789">
    <property type="term" value="C:endoplasmic reticulum membrane"/>
    <property type="evidence" value="ECO:0007669"/>
    <property type="project" value="UniProtKB-SubCell"/>
</dbReference>
<evidence type="ECO:0000256" key="7">
    <source>
        <dbReference type="ARBA" id="ARBA00022723"/>
    </source>
</evidence>
<evidence type="ECO:0000256" key="13">
    <source>
        <dbReference type="ARBA" id="ARBA00023136"/>
    </source>
</evidence>
<evidence type="ECO:0000256" key="12">
    <source>
        <dbReference type="ARBA" id="ARBA00023033"/>
    </source>
</evidence>
<dbReference type="PRINTS" id="PR00385">
    <property type="entry name" value="P450"/>
</dbReference>
<evidence type="ECO:0000256" key="9">
    <source>
        <dbReference type="ARBA" id="ARBA00022848"/>
    </source>
</evidence>
<reference evidence="16" key="2">
    <citation type="submission" date="2022-10" db="EMBL/GenBank/DDBJ databases">
        <authorList>
            <consortium name="ENA_rothamsted_submissions"/>
            <consortium name="culmorum"/>
            <person name="King R."/>
        </authorList>
    </citation>
    <scope>NUCLEOTIDE SEQUENCE</scope>
</reference>
<accession>A0A9N9WRN5</accession>
<dbReference type="OrthoDB" id="7723819at2759"/>
<keyword evidence="6 14" id="KW-0349">Heme</keyword>
<reference evidence="16" key="1">
    <citation type="submission" date="2022-01" db="EMBL/GenBank/DDBJ databases">
        <authorList>
            <person name="King R."/>
        </authorList>
    </citation>
    <scope>NUCLEOTIDE SEQUENCE</scope>
</reference>
<feature type="binding site" description="axial binding residue" evidence="14">
    <location>
        <position position="433"/>
    </location>
    <ligand>
        <name>heme</name>
        <dbReference type="ChEBI" id="CHEBI:30413"/>
    </ligand>
    <ligandPart>
        <name>Fe</name>
        <dbReference type="ChEBI" id="CHEBI:18248"/>
    </ligandPart>
</feature>
<evidence type="ECO:0000256" key="10">
    <source>
        <dbReference type="ARBA" id="ARBA00023002"/>
    </source>
</evidence>
<dbReference type="EMBL" id="OU895879">
    <property type="protein sequence ID" value="CAG9806338.1"/>
    <property type="molecule type" value="Genomic_DNA"/>
</dbReference>
<evidence type="ECO:0000256" key="1">
    <source>
        <dbReference type="ARBA" id="ARBA00001971"/>
    </source>
</evidence>
<keyword evidence="12 15" id="KW-0503">Monooxygenase</keyword>
<comment type="function">
    <text evidence="2">May be involved in the metabolism of insect hormones and in the breakdown of synthetic insecticides.</text>
</comment>
<organism evidence="16 17">
    <name type="scientific">Chironomus riparius</name>
    <dbReference type="NCBI Taxonomy" id="315576"/>
    <lineage>
        <taxon>Eukaryota</taxon>
        <taxon>Metazoa</taxon>
        <taxon>Ecdysozoa</taxon>
        <taxon>Arthropoda</taxon>
        <taxon>Hexapoda</taxon>
        <taxon>Insecta</taxon>
        <taxon>Pterygota</taxon>
        <taxon>Neoptera</taxon>
        <taxon>Endopterygota</taxon>
        <taxon>Diptera</taxon>
        <taxon>Nematocera</taxon>
        <taxon>Chironomoidea</taxon>
        <taxon>Chironomidae</taxon>
        <taxon>Chironominae</taxon>
        <taxon>Chironomus</taxon>
    </lineage>
</organism>
<dbReference type="InterPro" id="IPR017972">
    <property type="entry name" value="Cyt_P450_CS"/>
</dbReference>
<dbReference type="PROSITE" id="PS00086">
    <property type="entry name" value="CYTOCHROME_P450"/>
    <property type="match status" value="1"/>
</dbReference>
<comment type="cofactor">
    <cofactor evidence="1 14">
        <name>heme</name>
        <dbReference type="ChEBI" id="CHEBI:30413"/>
    </cofactor>
</comment>
<sequence length="492" mass="56999">MYTIFYFIIAILALAYILVKRQFSYWKNRGFLQADASFPFGTYEGCGTKWTAFEALNVQYKKFKGKAPAIGMYSFLSPSIMPLDPELLKDILVRDFASFHDRGMYYNKKDDPISANLLSLDGQEWRERRTKLSPIFTSGKMKMMFEIVDKISNKLAEELGRQLKTLDTFEMRNWSQRYTGDNIGNVAFGIECNCIVDENSDFMKYGRPIFDLSAFDAFMFIFTVEFPNLSRKLGLRDNPKKSADFFLNTFLQTLEYRKKNNIQRNDFVSLLLGLKDLYNSKELAAEAYLVYAAGFETSSTLMTFTLYELAMNSDIQDRLREEIMTEIEDNDGQLTYDMLFGFKYLDMVINESLRKFPPIAENLRKCIKDYKIAGTDLVIPKGTSIDINIFSLHRDSEYFPDPDKFDPERFNDENVKNIKPFTFLPFGEGPRNCIGMRFGQMQSKIGITKLIKNFKFSPCDKTPIPMVFDPKSLFTAPKGGMWLKVERIQTNL</sequence>
<keyword evidence="13" id="KW-0472">Membrane</keyword>
<dbReference type="Pfam" id="PF00067">
    <property type="entry name" value="p450"/>
    <property type="match status" value="1"/>
</dbReference>
<proteinExistence type="inferred from homology"/>
<keyword evidence="17" id="KW-1185">Reference proteome</keyword>
<dbReference type="Gene3D" id="1.10.630.10">
    <property type="entry name" value="Cytochrome P450"/>
    <property type="match status" value="1"/>
</dbReference>
<dbReference type="AlphaFoldDB" id="A0A9N9WRN5"/>
<dbReference type="GO" id="GO:0005506">
    <property type="term" value="F:iron ion binding"/>
    <property type="evidence" value="ECO:0007669"/>
    <property type="project" value="InterPro"/>
</dbReference>
<dbReference type="GO" id="GO:0020037">
    <property type="term" value="F:heme binding"/>
    <property type="evidence" value="ECO:0007669"/>
    <property type="project" value="InterPro"/>
</dbReference>
<dbReference type="PANTHER" id="PTHR24292:SF54">
    <property type="entry name" value="CYP9F3-RELATED"/>
    <property type="match status" value="1"/>
</dbReference>
<evidence type="ECO:0000256" key="5">
    <source>
        <dbReference type="ARBA" id="ARBA00010617"/>
    </source>
</evidence>
<dbReference type="SUPFAM" id="SSF48264">
    <property type="entry name" value="Cytochrome P450"/>
    <property type="match status" value="1"/>
</dbReference>
<dbReference type="InterPro" id="IPR036396">
    <property type="entry name" value="Cyt_P450_sf"/>
</dbReference>
<dbReference type="PANTHER" id="PTHR24292">
    <property type="entry name" value="CYTOCHROME P450"/>
    <property type="match status" value="1"/>
</dbReference>
<evidence type="ECO:0000256" key="11">
    <source>
        <dbReference type="ARBA" id="ARBA00023004"/>
    </source>
</evidence>
<dbReference type="PRINTS" id="PR00463">
    <property type="entry name" value="EP450I"/>
</dbReference>
<dbReference type="CDD" id="cd11056">
    <property type="entry name" value="CYP6-like"/>
    <property type="match status" value="1"/>
</dbReference>
<evidence type="ECO:0000256" key="3">
    <source>
        <dbReference type="ARBA" id="ARBA00004174"/>
    </source>
</evidence>
<dbReference type="GO" id="GO:0016705">
    <property type="term" value="F:oxidoreductase activity, acting on paired donors, with incorporation or reduction of molecular oxygen"/>
    <property type="evidence" value="ECO:0007669"/>
    <property type="project" value="InterPro"/>
</dbReference>
<protein>
    <recommendedName>
        <fullName evidence="18">Cytochrome P450</fullName>
    </recommendedName>
</protein>
<dbReference type="InterPro" id="IPR050476">
    <property type="entry name" value="Insect_CytP450_Detox"/>
</dbReference>
<evidence type="ECO:0000256" key="2">
    <source>
        <dbReference type="ARBA" id="ARBA00003690"/>
    </source>
</evidence>
<evidence type="ECO:0000256" key="8">
    <source>
        <dbReference type="ARBA" id="ARBA00022824"/>
    </source>
</evidence>
<dbReference type="InterPro" id="IPR001128">
    <property type="entry name" value="Cyt_P450"/>
</dbReference>
<evidence type="ECO:0000256" key="6">
    <source>
        <dbReference type="ARBA" id="ARBA00022617"/>
    </source>
</evidence>
<keyword evidence="9" id="KW-0492">Microsome</keyword>
<evidence type="ECO:0008006" key="18">
    <source>
        <dbReference type="Google" id="ProtNLM"/>
    </source>
</evidence>
<keyword evidence="11 14" id="KW-0408">Iron</keyword>
<comment type="similarity">
    <text evidence="5 15">Belongs to the cytochrome P450 family.</text>
</comment>
<keyword evidence="10 15" id="KW-0560">Oxidoreductase</keyword>
<evidence type="ECO:0000256" key="14">
    <source>
        <dbReference type="PIRSR" id="PIRSR602401-1"/>
    </source>
</evidence>
<dbReference type="InterPro" id="IPR002401">
    <property type="entry name" value="Cyt_P450_E_grp-I"/>
</dbReference>
<keyword evidence="8" id="KW-0256">Endoplasmic reticulum</keyword>
<keyword evidence="7 14" id="KW-0479">Metal-binding</keyword>
<evidence type="ECO:0000313" key="17">
    <source>
        <dbReference type="Proteomes" id="UP001153620"/>
    </source>
</evidence>